<evidence type="ECO:0000259" key="4">
    <source>
        <dbReference type="PROSITE" id="PS50977"/>
    </source>
</evidence>
<feature type="DNA-binding region" description="H-T-H motif" evidence="2">
    <location>
        <begin position="26"/>
        <end position="45"/>
    </location>
</feature>
<dbReference type="EMBL" id="CP012034">
    <property type="protein sequence ID" value="AKP67987.1"/>
    <property type="molecule type" value="Genomic_DNA"/>
</dbReference>
<dbReference type="GO" id="GO:0003677">
    <property type="term" value="F:DNA binding"/>
    <property type="evidence" value="ECO:0007669"/>
    <property type="project" value="UniProtKB-UniRule"/>
</dbReference>
<evidence type="ECO:0000256" key="1">
    <source>
        <dbReference type="ARBA" id="ARBA00023125"/>
    </source>
</evidence>
<keyword evidence="3" id="KW-0812">Transmembrane</keyword>
<dbReference type="Gene3D" id="1.10.357.10">
    <property type="entry name" value="Tetracycline Repressor, domain 2"/>
    <property type="match status" value="1"/>
</dbReference>
<gene>
    <name evidence="5" type="ORF">ABM34_10885</name>
</gene>
<sequence>MTKDTKKLLAESLLTLLCSKPIDHITIKDIVTECDVTRQTFYNHFSDIYELVEWISKRAADRALVSSSDYDSWQQGFYNIMVDLKQHETIVHNIYESRYRDVLEDYFYRVVFKYVAKVVELQAEGMNVEDKYKHFIAHFYTLAFIALIFEWAHKGMKEDPQTLIDQTSVLVEGDFKKALQKYDNQD</sequence>
<dbReference type="SUPFAM" id="SSF46689">
    <property type="entry name" value="Homeodomain-like"/>
    <property type="match status" value="1"/>
</dbReference>
<dbReference type="Pfam" id="PF14278">
    <property type="entry name" value="TetR_C_8"/>
    <property type="match status" value="1"/>
</dbReference>
<evidence type="ECO:0000256" key="2">
    <source>
        <dbReference type="PROSITE-ProRule" id="PRU00335"/>
    </source>
</evidence>
<dbReference type="Proteomes" id="UP000036106">
    <property type="component" value="Chromosome"/>
</dbReference>
<protein>
    <submittedName>
        <fullName evidence="5">TetR family transcriptional regulator</fullName>
    </submittedName>
</protein>
<dbReference type="Pfam" id="PF00440">
    <property type="entry name" value="TetR_N"/>
    <property type="match status" value="1"/>
</dbReference>
<reference evidence="6" key="1">
    <citation type="submission" date="2015-07" db="EMBL/GenBank/DDBJ databases">
        <title>Lactobacillus ginsenosidimutans/EMML 3141/ whole genome sequencing.</title>
        <authorList>
            <person name="Kim M.K."/>
            <person name="Im W.-T."/>
            <person name="Srinivasan S."/>
            <person name="Lee J.-J."/>
        </authorList>
    </citation>
    <scope>NUCLEOTIDE SEQUENCE [LARGE SCALE GENOMIC DNA]</scope>
    <source>
        <strain evidence="6">EMML 3041</strain>
    </source>
</reference>
<dbReference type="KEGG" id="lgn:ABM34_10885"/>
<dbReference type="STRING" id="1007676.ABM34_10885"/>
<keyword evidence="6" id="KW-1185">Reference proteome</keyword>
<name>A0A0H4QJ91_9LACO</name>
<dbReference type="InterPro" id="IPR001647">
    <property type="entry name" value="HTH_TetR"/>
</dbReference>
<keyword evidence="3" id="KW-1133">Transmembrane helix</keyword>
<keyword evidence="3" id="KW-0472">Membrane</keyword>
<organism evidence="5 6">
    <name type="scientific">Companilactobacillus ginsenosidimutans</name>
    <dbReference type="NCBI Taxonomy" id="1007676"/>
    <lineage>
        <taxon>Bacteria</taxon>
        <taxon>Bacillati</taxon>
        <taxon>Bacillota</taxon>
        <taxon>Bacilli</taxon>
        <taxon>Lactobacillales</taxon>
        <taxon>Lactobacillaceae</taxon>
        <taxon>Companilactobacillus</taxon>
    </lineage>
</organism>
<keyword evidence="1 2" id="KW-0238">DNA-binding</keyword>
<dbReference type="RefSeq" id="WP_048705699.1">
    <property type="nucleotide sequence ID" value="NZ_CP012034.1"/>
</dbReference>
<dbReference type="PROSITE" id="PS50977">
    <property type="entry name" value="HTH_TETR_2"/>
    <property type="match status" value="1"/>
</dbReference>
<dbReference type="PANTHER" id="PTHR43479:SF7">
    <property type="entry name" value="TETR-FAMILY TRANSCRIPTIONAL REGULATOR"/>
    <property type="match status" value="1"/>
</dbReference>
<dbReference type="InterPro" id="IPR039532">
    <property type="entry name" value="TetR_C_Firmicutes"/>
</dbReference>
<feature type="domain" description="HTH tetR-type" evidence="4">
    <location>
        <begin position="3"/>
        <end position="63"/>
    </location>
</feature>
<dbReference type="InterPro" id="IPR009057">
    <property type="entry name" value="Homeodomain-like_sf"/>
</dbReference>
<accession>A0A0H4QJ91</accession>
<dbReference type="InterPro" id="IPR050624">
    <property type="entry name" value="HTH-type_Tx_Regulator"/>
</dbReference>
<evidence type="ECO:0000256" key="3">
    <source>
        <dbReference type="SAM" id="Phobius"/>
    </source>
</evidence>
<evidence type="ECO:0000313" key="5">
    <source>
        <dbReference type="EMBL" id="AKP67987.1"/>
    </source>
</evidence>
<proteinExistence type="predicted"/>
<dbReference type="AlphaFoldDB" id="A0A0H4QJ91"/>
<dbReference type="PANTHER" id="PTHR43479">
    <property type="entry name" value="ACREF/ENVCD OPERON REPRESSOR-RELATED"/>
    <property type="match status" value="1"/>
</dbReference>
<dbReference type="OrthoDB" id="9810250at2"/>
<feature type="transmembrane region" description="Helical" evidence="3">
    <location>
        <begin position="135"/>
        <end position="153"/>
    </location>
</feature>
<dbReference type="PATRIC" id="fig|1007676.4.peg.2205"/>
<evidence type="ECO:0000313" key="6">
    <source>
        <dbReference type="Proteomes" id="UP000036106"/>
    </source>
</evidence>